<gene>
    <name evidence="1" type="ORF">FWK35_00014201</name>
</gene>
<reference evidence="1 2" key="1">
    <citation type="submission" date="2019-08" db="EMBL/GenBank/DDBJ databases">
        <title>Whole genome of Aphis craccivora.</title>
        <authorList>
            <person name="Voronova N.V."/>
            <person name="Shulinski R.S."/>
            <person name="Bandarenka Y.V."/>
            <person name="Zhorov D.G."/>
            <person name="Warner D."/>
        </authorList>
    </citation>
    <scope>NUCLEOTIDE SEQUENCE [LARGE SCALE GENOMIC DNA]</scope>
    <source>
        <strain evidence="1">180601</strain>
        <tissue evidence="1">Whole Body</tissue>
    </source>
</reference>
<comment type="caution">
    <text evidence="1">The sequence shown here is derived from an EMBL/GenBank/DDBJ whole genome shotgun (WGS) entry which is preliminary data.</text>
</comment>
<evidence type="ECO:0000313" key="1">
    <source>
        <dbReference type="EMBL" id="KAF0763173.1"/>
    </source>
</evidence>
<name>A0A6G0YYX0_APHCR</name>
<dbReference type="EMBL" id="VUJU01001946">
    <property type="protein sequence ID" value="KAF0763173.1"/>
    <property type="molecule type" value="Genomic_DNA"/>
</dbReference>
<keyword evidence="1" id="KW-0675">Receptor</keyword>
<proteinExistence type="predicted"/>
<sequence length="236" mass="27229">MRVVTFATELEPSGIIDEIVNTVISWLTIGSYVLTMYITFNATFHTPCRPVARPSTTQRPLHACHGCVPGKLVEFLNRLWTIRIIVQNIVLKTFHTNFTRTCVHKHTKFIHISPIFHNDPHGTYNFSRSVLKGFFVFFSLNVQPFLYCYGFNHIETVVVNNKINYTISDHLLISFTWLFAMNMNLTHGQIMKVMDICETVVFLSIMITSINNLNITSNIFITVGKCFDIRYVNKIK</sequence>
<protein>
    <submittedName>
        <fullName evidence="1">Odorant receptor 2a-like</fullName>
    </submittedName>
</protein>
<keyword evidence="2" id="KW-1185">Reference proteome</keyword>
<accession>A0A6G0YYX0</accession>
<dbReference type="Proteomes" id="UP000478052">
    <property type="component" value="Unassembled WGS sequence"/>
</dbReference>
<organism evidence="1 2">
    <name type="scientific">Aphis craccivora</name>
    <name type="common">Cowpea aphid</name>
    <dbReference type="NCBI Taxonomy" id="307492"/>
    <lineage>
        <taxon>Eukaryota</taxon>
        <taxon>Metazoa</taxon>
        <taxon>Ecdysozoa</taxon>
        <taxon>Arthropoda</taxon>
        <taxon>Hexapoda</taxon>
        <taxon>Insecta</taxon>
        <taxon>Pterygota</taxon>
        <taxon>Neoptera</taxon>
        <taxon>Paraneoptera</taxon>
        <taxon>Hemiptera</taxon>
        <taxon>Sternorrhyncha</taxon>
        <taxon>Aphidomorpha</taxon>
        <taxon>Aphidoidea</taxon>
        <taxon>Aphididae</taxon>
        <taxon>Aphidini</taxon>
        <taxon>Aphis</taxon>
        <taxon>Aphis</taxon>
    </lineage>
</organism>
<evidence type="ECO:0000313" key="2">
    <source>
        <dbReference type="Proteomes" id="UP000478052"/>
    </source>
</evidence>
<dbReference type="OrthoDB" id="10579630at2759"/>
<dbReference type="AlphaFoldDB" id="A0A6G0YYX0"/>